<feature type="binding site" evidence="16">
    <location>
        <begin position="170"/>
        <end position="171"/>
    </location>
    <ligand>
        <name>ATP</name>
        <dbReference type="ChEBI" id="CHEBI:30616"/>
    </ligand>
</feature>
<evidence type="ECO:0000256" key="8">
    <source>
        <dbReference type="ARBA" id="ARBA00022741"/>
    </source>
</evidence>
<dbReference type="InterPro" id="IPR011009">
    <property type="entry name" value="Kinase-like_dom_sf"/>
</dbReference>
<comment type="caution">
    <text evidence="20">The sequence shown here is derived from an EMBL/GenBank/DDBJ whole genome shotgun (WGS) entry which is preliminary data.</text>
</comment>
<evidence type="ECO:0000256" key="10">
    <source>
        <dbReference type="ARBA" id="ARBA00022837"/>
    </source>
</evidence>
<dbReference type="Pfam" id="PF00069">
    <property type="entry name" value="Pkinase"/>
    <property type="match status" value="1"/>
</dbReference>
<evidence type="ECO:0000256" key="11">
    <source>
        <dbReference type="ARBA" id="ARBA00022840"/>
    </source>
</evidence>
<dbReference type="PANTHER" id="PTHR24350">
    <property type="entry name" value="SERINE/THREONINE-PROTEIN KINASE IAL-RELATED"/>
    <property type="match status" value="1"/>
</dbReference>
<evidence type="ECO:0000256" key="3">
    <source>
        <dbReference type="ARBA" id="ARBA00012513"/>
    </source>
</evidence>
<evidence type="ECO:0000256" key="18">
    <source>
        <dbReference type="SAM" id="MobiDB-lite"/>
    </source>
</evidence>
<dbReference type="FunFam" id="1.10.510.10:FF:000571">
    <property type="entry name" value="Maternal embryonic leucine zipper kinase"/>
    <property type="match status" value="1"/>
</dbReference>
<comment type="subunit">
    <text evidence="2">Monomer.</text>
</comment>
<feature type="binding site" evidence="16">
    <location>
        <position position="186"/>
    </location>
    <ligand>
        <name>ATP</name>
        <dbReference type="ChEBI" id="CHEBI:30616"/>
    </ligand>
</feature>
<keyword evidence="8 16" id="KW-0547">Nucleotide-binding</keyword>
<dbReference type="SMART" id="SM00220">
    <property type="entry name" value="S_TKc"/>
    <property type="match status" value="1"/>
</dbReference>
<dbReference type="GO" id="GO:0005524">
    <property type="term" value="F:ATP binding"/>
    <property type="evidence" value="ECO:0007669"/>
    <property type="project" value="UniProtKB-KW"/>
</dbReference>
<keyword evidence="7" id="KW-0677">Repeat</keyword>
<evidence type="ECO:0000256" key="7">
    <source>
        <dbReference type="ARBA" id="ARBA00022737"/>
    </source>
</evidence>
<evidence type="ECO:0000256" key="14">
    <source>
        <dbReference type="ARBA" id="ARBA00048679"/>
    </source>
</evidence>
<protein>
    <recommendedName>
        <fullName evidence="3">non-specific serine/threonine protein kinase</fullName>
        <ecNumber evidence="3">2.7.11.1</ecNumber>
    </recommendedName>
</protein>
<comment type="catalytic activity">
    <reaction evidence="14">
        <text>L-seryl-[protein] + ATP = O-phospho-L-seryl-[protein] + ADP + H(+)</text>
        <dbReference type="Rhea" id="RHEA:17989"/>
        <dbReference type="Rhea" id="RHEA-COMP:9863"/>
        <dbReference type="Rhea" id="RHEA-COMP:11604"/>
        <dbReference type="ChEBI" id="CHEBI:15378"/>
        <dbReference type="ChEBI" id="CHEBI:29999"/>
        <dbReference type="ChEBI" id="CHEBI:30616"/>
        <dbReference type="ChEBI" id="CHEBI:83421"/>
        <dbReference type="ChEBI" id="CHEBI:456216"/>
        <dbReference type="EC" id="2.7.11.1"/>
    </reaction>
</comment>
<feature type="domain" description="Protein kinase" evidence="19">
    <location>
        <begin position="42"/>
        <end position="299"/>
    </location>
</feature>
<name>A0A1R2C921_9CILI</name>
<evidence type="ECO:0000256" key="13">
    <source>
        <dbReference type="ARBA" id="ARBA00047899"/>
    </source>
</evidence>
<organism evidence="20 21">
    <name type="scientific">Stentor coeruleus</name>
    <dbReference type="NCBI Taxonomy" id="5963"/>
    <lineage>
        <taxon>Eukaryota</taxon>
        <taxon>Sar</taxon>
        <taxon>Alveolata</taxon>
        <taxon>Ciliophora</taxon>
        <taxon>Postciliodesmatophora</taxon>
        <taxon>Heterotrichea</taxon>
        <taxon>Heterotrichida</taxon>
        <taxon>Stentoridae</taxon>
        <taxon>Stentor</taxon>
    </lineage>
</organism>
<evidence type="ECO:0000256" key="1">
    <source>
        <dbReference type="ARBA" id="ARBA00001946"/>
    </source>
</evidence>
<evidence type="ECO:0000259" key="19">
    <source>
        <dbReference type="PROSITE" id="PS50011"/>
    </source>
</evidence>
<proteinExistence type="inferred from homology"/>
<dbReference type="PROSITE" id="PS00108">
    <property type="entry name" value="PROTEIN_KINASE_ST"/>
    <property type="match status" value="1"/>
</dbReference>
<dbReference type="FunFam" id="3.30.200.20:FF:000315">
    <property type="entry name" value="Calcium-dependent protein kinase 3"/>
    <property type="match status" value="1"/>
</dbReference>
<evidence type="ECO:0000256" key="9">
    <source>
        <dbReference type="ARBA" id="ARBA00022777"/>
    </source>
</evidence>
<dbReference type="EC" id="2.7.11.1" evidence="3"/>
<dbReference type="InterPro" id="IPR000719">
    <property type="entry name" value="Prot_kinase_dom"/>
</dbReference>
<dbReference type="GO" id="GO:0046872">
    <property type="term" value="F:metal ion binding"/>
    <property type="evidence" value="ECO:0007669"/>
    <property type="project" value="UniProtKB-KW"/>
</dbReference>
<evidence type="ECO:0000256" key="6">
    <source>
        <dbReference type="ARBA" id="ARBA00022723"/>
    </source>
</evidence>
<keyword evidence="9" id="KW-0418">Kinase</keyword>
<evidence type="ECO:0000256" key="2">
    <source>
        <dbReference type="ARBA" id="ARBA00011245"/>
    </source>
</evidence>
<dbReference type="Proteomes" id="UP000187209">
    <property type="component" value="Unassembled WGS sequence"/>
</dbReference>
<evidence type="ECO:0000256" key="12">
    <source>
        <dbReference type="ARBA" id="ARBA00024334"/>
    </source>
</evidence>
<dbReference type="GO" id="GO:0004674">
    <property type="term" value="F:protein serine/threonine kinase activity"/>
    <property type="evidence" value="ECO:0007669"/>
    <property type="project" value="UniProtKB-KW"/>
</dbReference>
<evidence type="ECO:0000256" key="17">
    <source>
        <dbReference type="PIRSR" id="PIRSR630616-3"/>
    </source>
</evidence>
<dbReference type="SUPFAM" id="SSF56112">
    <property type="entry name" value="Protein kinase-like (PK-like)"/>
    <property type="match status" value="1"/>
</dbReference>
<keyword evidence="4" id="KW-0723">Serine/threonine-protein kinase</keyword>
<keyword evidence="6" id="KW-0479">Metal-binding</keyword>
<dbReference type="InterPro" id="IPR008271">
    <property type="entry name" value="Ser/Thr_kinase_AS"/>
</dbReference>
<evidence type="ECO:0000256" key="16">
    <source>
        <dbReference type="PIRSR" id="PIRSR630616-2"/>
    </source>
</evidence>
<evidence type="ECO:0000256" key="15">
    <source>
        <dbReference type="PIRSR" id="PIRSR630616-1"/>
    </source>
</evidence>
<keyword evidence="21" id="KW-1185">Reference proteome</keyword>
<dbReference type="Gene3D" id="1.10.510.10">
    <property type="entry name" value="Transferase(Phosphotransferase) domain 1"/>
    <property type="match status" value="1"/>
</dbReference>
<evidence type="ECO:0000256" key="4">
    <source>
        <dbReference type="ARBA" id="ARBA00022527"/>
    </source>
</evidence>
<feature type="cross-link" description="Glycyl lysine isopeptide (Lys-Gly) (interchain with G-Cter in SUMO2)" evidence="17">
    <location>
        <position position="168"/>
    </location>
</feature>
<keyword evidence="5" id="KW-0808">Transferase</keyword>
<accession>A0A1R2C921</accession>
<comment type="catalytic activity">
    <reaction evidence="13">
        <text>L-threonyl-[protein] + ATP = O-phospho-L-threonyl-[protein] + ADP + H(+)</text>
        <dbReference type="Rhea" id="RHEA:46608"/>
        <dbReference type="Rhea" id="RHEA-COMP:11060"/>
        <dbReference type="Rhea" id="RHEA-COMP:11605"/>
        <dbReference type="ChEBI" id="CHEBI:15378"/>
        <dbReference type="ChEBI" id="CHEBI:30013"/>
        <dbReference type="ChEBI" id="CHEBI:30616"/>
        <dbReference type="ChEBI" id="CHEBI:61977"/>
        <dbReference type="ChEBI" id="CHEBI:456216"/>
        <dbReference type="EC" id="2.7.11.1"/>
    </reaction>
</comment>
<feature type="region of interest" description="Disordered" evidence="18">
    <location>
        <begin position="22"/>
        <end position="41"/>
    </location>
</feature>
<gene>
    <name evidence="20" type="ORF">SteCoe_13192</name>
</gene>
<dbReference type="InterPro" id="IPR030616">
    <property type="entry name" value="Aur-like"/>
</dbReference>
<dbReference type="PROSITE" id="PS50011">
    <property type="entry name" value="PROTEIN_KINASE_DOM"/>
    <property type="match status" value="1"/>
</dbReference>
<evidence type="ECO:0000256" key="5">
    <source>
        <dbReference type="ARBA" id="ARBA00022679"/>
    </source>
</evidence>
<feature type="active site" description="Proton acceptor" evidence="15">
    <location>
        <position position="166"/>
    </location>
</feature>
<keyword evidence="11 16" id="KW-0067">ATP-binding</keyword>
<sequence length="307" mass="34907">MGCVNVKKQAKLRIKVTPSITPVTDESRKPSYELPSSSPSDYEPLSFLGAGGFAEVTACKHIPTHSIRAQKKIPKSKIKSYHMHSQNTLKEAYFLESLDHPNIIKFFEHFDDRDNYYLITEICKGNSLYSHLAKSGKLSEKKVRETMFQILQAVEYLHEKNIVHRDIKPENILLTLPDGCCMKISDIGSADQITKKNKLSGCFGSVFYLAPEILKGEYDEKVDIWSCGVMMWVLITGKKPYEEIDAKSVKEKIGQKPLQPKQFELSGLSCDGLDFMRKLLEVDSGKRISATDALKHKWFEDISKEHE</sequence>
<dbReference type="AlphaFoldDB" id="A0A1R2C921"/>
<reference evidence="20 21" key="1">
    <citation type="submission" date="2016-11" db="EMBL/GenBank/DDBJ databases">
        <title>The macronuclear genome of Stentor coeruleus: a giant cell with tiny introns.</title>
        <authorList>
            <person name="Slabodnick M."/>
            <person name="Ruby J.G."/>
            <person name="Reiff S.B."/>
            <person name="Swart E.C."/>
            <person name="Gosai S."/>
            <person name="Prabakaran S."/>
            <person name="Witkowska E."/>
            <person name="Larue G.E."/>
            <person name="Fisher S."/>
            <person name="Freeman R.M."/>
            <person name="Gunawardena J."/>
            <person name="Chu W."/>
            <person name="Stover N.A."/>
            <person name="Gregory B.D."/>
            <person name="Nowacki M."/>
            <person name="Derisi J."/>
            <person name="Roy S.W."/>
            <person name="Marshall W.F."/>
            <person name="Sood P."/>
        </authorList>
    </citation>
    <scope>NUCLEOTIDE SEQUENCE [LARGE SCALE GENOMIC DNA]</scope>
    <source>
        <strain evidence="20">WM001</strain>
    </source>
</reference>
<comment type="cofactor">
    <cofactor evidence="1">
        <name>Mg(2+)</name>
        <dbReference type="ChEBI" id="CHEBI:18420"/>
    </cofactor>
</comment>
<dbReference type="EMBL" id="MPUH01000235">
    <property type="protein sequence ID" value="OMJ85502.1"/>
    <property type="molecule type" value="Genomic_DNA"/>
</dbReference>
<feature type="binding site" evidence="16">
    <location>
        <position position="71"/>
    </location>
    <ligand>
        <name>ATP</name>
        <dbReference type="ChEBI" id="CHEBI:30616"/>
    </ligand>
</feature>
<dbReference type="OrthoDB" id="436110at2759"/>
<keyword evidence="10" id="KW-0106">Calcium</keyword>
<evidence type="ECO:0000313" key="20">
    <source>
        <dbReference type="EMBL" id="OMJ85502.1"/>
    </source>
</evidence>
<comment type="similarity">
    <text evidence="12">Belongs to the protein kinase superfamily. Ser/Thr protein kinase family. CDPK subfamily.</text>
</comment>
<evidence type="ECO:0000313" key="21">
    <source>
        <dbReference type="Proteomes" id="UP000187209"/>
    </source>
</evidence>